<accession>A0ABP4P0J3</accession>
<dbReference type="EMBL" id="BAAAQD010000046">
    <property type="protein sequence ID" value="GAA1571338.1"/>
    <property type="molecule type" value="Genomic_DNA"/>
</dbReference>
<sequence>MHGEGARRRPARRPHGHGVGGEGRVGQAVDQSADGRHAVVAQFEDLVQRRPRRAVPRHARRVGHRVPRQRQLNEADSPRVKRIIGIFAFDKGSDGVTDLSAPLPEFYAQTFITGMDVYIPARRHTGVAAVERGTGTVLPIPA</sequence>
<evidence type="ECO:0000313" key="3">
    <source>
        <dbReference type="EMBL" id="GAA1571338.1"/>
    </source>
</evidence>
<organism evidence="3 4">
    <name type="scientific">Dactylosporangium maewongense</name>
    <dbReference type="NCBI Taxonomy" id="634393"/>
    <lineage>
        <taxon>Bacteria</taxon>
        <taxon>Bacillati</taxon>
        <taxon>Actinomycetota</taxon>
        <taxon>Actinomycetes</taxon>
        <taxon>Micromonosporales</taxon>
        <taxon>Micromonosporaceae</taxon>
        <taxon>Dactylosporangium</taxon>
    </lineage>
</organism>
<feature type="region of interest" description="Disordered" evidence="1">
    <location>
        <begin position="50"/>
        <end position="74"/>
    </location>
</feature>
<dbReference type="Proteomes" id="UP001501470">
    <property type="component" value="Unassembled WGS sequence"/>
</dbReference>
<evidence type="ECO:0000259" key="2">
    <source>
        <dbReference type="Pfam" id="PF21768"/>
    </source>
</evidence>
<gene>
    <name evidence="3" type="ORF">GCM10009827_111510</name>
</gene>
<evidence type="ECO:0000313" key="4">
    <source>
        <dbReference type="Proteomes" id="UP001501470"/>
    </source>
</evidence>
<keyword evidence="4" id="KW-1185">Reference proteome</keyword>
<reference evidence="4" key="1">
    <citation type="journal article" date="2019" name="Int. J. Syst. Evol. Microbiol.">
        <title>The Global Catalogue of Microorganisms (GCM) 10K type strain sequencing project: providing services to taxonomists for standard genome sequencing and annotation.</title>
        <authorList>
            <consortium name="The Broad Institute Genomics Platform"/>
            <consortium name="The Broad Institute Genome Sequencing Center for Infectious Disease"/>
            <person name="Wu L."/>
            <person name="Ma J."/>
        </authorList>
    </citation>
    <scope>NUCLEOTIDE SEQUENCE [LARGE SCALE GENOMIC DNA]</scope>
    <source>
        <strain evidence="4">JCM 15933</strain>
    </source>
</reference>
<comment type="caution">
    <text evidence="3">The sequence shown here is derived from an EMBL/GenBank/DDBJ whole genome shotgun (WGS) entry which is preliminary data.</text>
</comment>
<dbReference type="Pfam" id="PF21768">
    <property type="entry name" value="AF_1763-like_C"/>
    <property type="match status" value="1"/>
</dbReference>
<name>A0ABP4P0J3_9ACTN</name>
<feature type="compositionally biased region" description="Basic residues" evidence="1">
    <location>
        <begin position="50"/>
        <end position="68"/>
    </location>
</feature>
<proteinExistence type="predicted"/>
<feature type="region of interest" description="Disordered" evidence="1">
    <location>
        <begin position="1"/>
        <end position="34"/>
    </location>
</feature>
<feature type="domain" description="AF-1763-like C-terminal" evidence="2">
    <location>
        <begin position="72"/>
        <end position="136"/>
    </location>
</feature>
<dbReference type="InterPro" id="IPR049036">
    <property type="entry name" value="AF_1763-like_C"/>
</dbReference>
<evidence type="ECO:0000256" key="1">
    <source>
        <dbReference type="SAM" id="MobiDB-lite"/>
    </source>
</evidence>
<protein>
    <recommendedName>
        <fullName evidence="2">AF-1763-like C-terminal domain-containing protein</fullName>
    </recommendedName>
</protein>
<dbReference type="Gene3D" id="2.60.40.2200">
    <property type="match status" value="1"/>
</dbReference>